<evidence type="ECO:0000256" key="1">
    <source>
        <dbReference type="ARBA" id="ARBA00005417"/>
    </source>
</evidence>
<dbReference type="STRING" id="377629.TERTU_2281"/>
<dbReference type="GO" id="GO:0005524">
    <property type="term" value="F:ATP binding"/>
    <property type="evidence" value="ECO:0007669"/>
    <property type="project" value="UniProtKB-KW"/>
</dbReference>
<dbReference type="AlphaFoldDB" id="C5BK37"/>
<feature type="domain" description="ABC transporter" evidence="6">
    <location>
        <begin position="4"/>
        <end position="238"/>
    </location>
</feature>
<reference evidence="7 8" key="1">
    <citation type="journal article" date="2009" name="PLoS ONE">
        <title>The complete genome of Teredinibacter turnerae T7901: an intracellular endosymbiont of marine wood-boring bivalves (shipworms).</title>
        <authorList>
            <person name="Yang J.C."/>
            <person name="Madupu R."/>
            <person name="Durkin A.S."/>
            <person name="Ekborg N.A."/>
            <person name="Pedamallu C.S."/>
            <person name="Hostetler J.B."/>
            <person name="Radune D."/>
            <person name="Toms B.S."/>
            <person name="Henrissat B."/>
            <person name="Coutinho P.M."/>
            <person name="Schwarz S."/>
            <person name="Field L."/>
            <person name="Trindade-Silva A.E."/>
            <person name="Soares C.A.G."/>
            <person name="Elshahawi S."/>
            <person name="Hanora A."/>
            <person name="Schmidt E.W."/>
            <person name="Haygood M.G."/>
            <person name="Posfai J."/>
            <person name="Benner J."/>
            <person name="Madinger C."/>
            <person name="Nove J."/>
            <person name="Anton B."/>
            <person name="Chaudhary K."/>
            <person name="Foster J."/>
            <person name="Holman A."/>
            <person name="Kumar S."/>
            <person name="Lessard P.A."/>
            <person name="Luyten Y.A."/>
            <person name="Slatko B."/>
            <person name="Wood N."/>
            <person name="Wu B."/>
            <person name="Teplitski M."/>
            <person name="Mougous J.D."/>
            <person name="Ward N."/>
            <person name="Eisen J.A."/>
            <person name="Badger J.H."/>
            <person name="Distel D.L."/>
        </authorList>
    </citation>
    <scope>NUCLEOTIDE SEQUENCE [LARGE SCALE GENOMIC DNA]</scope>
    <source>
        <strain evidence="8">ATCC 39867 / T7901</strain>
    </source>
</reference>
<organism evidence="7 8">
    <name type="scientific">Teredinibacter turnerae (strain ATCC 39867 / T7901)</name>
    <dbReference type="NCBI Taxonomy" id="377629"/>
    <lineage>
        <taxon>Bacteria</taxon>
        <taxon>Pseudomonadati</taxon>
        <taxon>Pseudomonadota</taxon>
        <taxon>Gammaproteobacteria</taxon>
        <taxon>Cellvibrionales</taxon>
        <taxon>Cellvibrionaceae</taxon>
        <taxon>Teredinibacter</taxon>
    </lineage>
</organism>
<comment type="similarity">
    <text evidence="1">Belongs to the ABC transporter superfamily.</text>
</comment>
<name>C5BK37_TERTT</name>
<dbReference type="HOGENOM" id="CLU_000604_1_2_6"/>
<dbReference type="PROSITE" id="PS50893">
    <property type="entry name" value="ABC_TRANSPORTER_2"/>
    <property type="match status" value="1"/>
</dbReference>
<keyword evidence="5 7" id="KW-0067">ATP-binding</keyword>
<dbReference type="InterPro" id="IPR027417">
    <property type="entry name" value="P-loop_NTPase"/>
</dbReference>
<dbReference type="InterPro" id="IPR003439">
    <property type="entry name" value="ABC_transporter-like_ATP-bd"/>
</dbReference>
<proteinExistence type="inferred from homology"/>
<dbReference type="Pfam" id="PF00005">
    <property type="entry name" value="ABC_tran"/>
    <property type="match status" value="1"/>
</dbReference>
<dbReference type="PANTHER" id="PTHR42711">
    <property type="entry name" value="ABC TRANSPORTER ATP-BINDING PROTEIN"/>
    <property type="match status" value="1"/>
</dbReference>
<dbReference type="InterPro" id="IPR003593">
    <property type="entry name" value="AAA+_ATPase"/>
</dbReference>
<dbReference type="Gene3D" id="3.40.50.300">
    <property type="entry name" value="P-loop containing nucleotide triphosphate hydrolases"/>
    <property type="match status" value="1"/>
</dbReference>
<dbReference type="GO" id="GO:0016887">
    <property type="term" value="F:ATP hydrolysis activity"/>
    <property type="evidence" value="ECO:0007669"/>
    <property type="project" value="InterPro"/>
</dbReference>
<dbReference type="SUPFAM" id="SSF52540">
    <property type="entry name" value="P-loop containing nucleoside triphosphate hydrolases"/>
    <property type="match status" value="1"/>
</dbReference>
<keyword evidence="8" id="KW-1185">Reference proteome</keyword>
<dbReference type="PANTHER" id="PTHR42711:SF5">
    <property type="entry name" value="ABC TRANSPORTER ATP-BINDING PROTEIN NATA"/>
    <property type="match status" value="1"/>
</dbReference>
<evidence type="ECO:0000313" key="8">
    <source>
        <dbReference type="Proteomes" id="UP000009080"/>
    </source>
</evidence>
<evidence type="ECO:0000256" key="4">
    <source>
        <dbReference type="ARBA" id="ARBA00022741"/>
    </source>
</evidence>
<keyword evidence="4" id="KW-0547">Nucleotide-binding</keyword>
<sequence>MDSVSISEVSKKYIYKGKAHLVVDEISFDIRPGEIFGLLGVNGAGKTTTIKMISGLTIPDSGTVRIFGLDPSNSKTQKLIGTILEGNRNLYWQLTALENLVYFGVLKGMSIAAARKKGAALMEEFQFDQYKDLLVQNMSRGMQQKLAIKVALMHEPKVLILDEPTLGLDVPTKDFFSRFISDIAKNMGISILLTSHDLEFVGRTSNSFGVIQNGKLVKYGKMQELNAWIDDSGYRVILADELGGDEAKQLEKFGGKVIQENHANFLVSKEHLYQFLDAVKPANIINIKSLANDLEELLLNTRLEK</sequence>
<evidence type="ECO:0000259" key="6">
    <source>
        <dbReference type="PROSITE" id="PS50893"/>
    </source>
</evidence>
<accession>C5BK37</accession>
<dbReference type="eggNOG" id="COG1131">
    <property type="taxonomic scope" value="Bacteria"/>
</dbReference>
<dbReference type="EMBL" id="CP001614">
    <property type="protein sequence ID" value="ACR10648.1"/>
    <property type="molecule type" value="Genomic_DNA"/>
</dbReference>
<evidence type="ECO:0000256" key="2">
    <source>
        <dbReference type="ARBA" id="ARBA00022448"/>
    </source>
</evidence>
<evidence type="ECO:0000256" key="5">
    <source>
        <dbReference type="ARBA" id="ARBA00022840"/>
    </source>
</evidence>
<dbReference type="Proteomes" id="UP000009080">
    <property type="component" value="Chromosome"/>
</dbReference>
<evidence type="ECO:0000256" key="3">
    <source>
        <dbReference type="ARBA" id="ARBA00022458"/>
    </source>
</evidence>
<dbReference type="RefSeq" id="WP_012779320.1">
    <property type="nucleotide sequence ID" value="NC_012997.1"/>
</dbReference>
<dbReference type="InterPro" id="IPR050763">
    <property type="entry name" value="ABC_transporter_ATP-binding"/>
</dbReference>
<keyword evidence="3" id="KW-0536">Nodulation</keyword>
<dbReference type="SMART" id="SM00382">
    <property type="entry name" value="AAA"/>
    <property type="match status" value="1"/>
</dbReference>
<gene>
    <name evidence="7" type="ordered locus">TERTU_2281</name>
</gene>
<dbReference type="KEGG" id="ttu:TERTU_2281"/>
<dbReference type="CDD" id="cd03230">
    <property type="entry name" value="ABC_DR_subfamily_A"/>
    <property type="match status" value="1"/>
</dbReference>
<protein>
    <submittedName>
        <fullName evidence="7">ABC transporter, ATP-binding protein</fullName>
    </submittedName>
</protein>
<evidence type="ECO:0000313" key="7">
    <source>
        <dbReference type="EMBL" id="ACR10648.1"/>
    </source>
</evidence>
<keyword evidence="2" id="KW-0813">Transport</keyword>